<name>A0ABP1P6S0_XYLVO</name>
<dbReference type="CDD" id="cd07718">
    <property type="entry name" value="RNaseZ_ELAC1_ELAC2-C-term-like_MBL-fold"/>
    <property type="match status" value="1"/>
</dbReference>
<dbReference type="Gene3D" id="3.60.15.10">
    <property type="entry name" value="Ribonuclease Z/Hydroxyacylglutathione hydrolase-like"/>
    <property type="match status" value="2"/>
</dbReference>
<dbReference type="EMBL" id="CAXAJV020001299">
    <property type="protein sequence ID" value="CAL7948912.1"/>
    <property type="molecule type" value="Genomic_DNA"/>
</dbReference>
<accession>A0ABP1P6S0</accession>
<keyword evidence="13" id="KW-1185">Reference proteome</keyword>
<evidence type="ECO:0000256" key="4">
    <source>
        <dbReference type="ARBA" id="ARBA00012477"/>
    </source>
</evidence>
<dbReference type="PANTHER" id="PTHR12553:SF49">
    <property type="entry name" value="ZINC PHOSPHODIESTERASE ELAC PROTEIN 2"/>
    <property type="match status" value="1"/>
</dbReference>
<feature type="domain" description="tRNase Z endonuclease" evidence="11">
    <location>
        <begin position="66"/>
        <end position="114"/>
    </location>
</feature>
<dbReference type="InterPro" id="IPR027794">
    <property type="entry name" value="tRNase_Z_dom"/>
</dbReference>
<evidence type="ECO:0000256" key="1">
    <source>
        <dbReference type="ARBA" id="ARBA00000402"/>
    </source>
</evidence>
<comment type="similarity">
    <text evidence="3">Belongs to the RNase Z family.</text>
</comment>
<evidence type="ECO:0000256" key="7">
    <source>
        <dbReference type="ARBA" id="ARBA00022723"/>
    </source>
</evidence>
<dbReference type="EC" id="3.1.26.11" evidence="4"/>
<evidence type="ECO:0000256" key="8">
    <source>
        <dbReference type="ARBA" id="ARBA00022759"/>
    </source>
</evidence>
<protein>
    <recommendedName>
        <fullName evidence="4">ribonuclease Z</fullName>
        <ecNumber evidence="4">3.1.26.11</ecNumber>
    </recommendedName>
</protein>
<evidence type="ECO:0000259" key="11">
    <source>
        <dbReference type="Pfam" id="PF13691"/>
    </source>
</evidence>
<evidence type="ECO:0000256" key="3">
    <source>
        <dbReference type="ARBA" id="ARBA00007823"/>
    </source>
</evidence>
<organism evidence="12 13">
    <name type="scientific">Xylocopa violacea</name>
    <name type="common">Violet carpenter bee</name>
    <name type="synonym">Apis violacea</name>
    <dbReference type="NCBI Taxonomy" id="135666"/>
    <lineage>
        <taxon>Eukaryota</taxon>
        <taxon>Metazoa</taxon>
        <taxon>Ecdysozoa</taxon>
        <taxon>Arthropoda</taxon>
        <taxon>Hexapoda</taxon>
        <taxon>Insecta</taxon>
        <taxon>Pterygota</taxon>
        <taxon>Neoptera</taxon>
        <taxon>Endopterygota</taxon>
        <taxon>Hymenoptera</taxon>
        <taxon>Apocrita</taxon>
        <taxon>Aculeata</taxon>
        <taxon>Apoidea</taxon>
        <taxon>Anthophila</taxon>
        <taxon>Apidae</taxon>
        <taxon>Xylocopa</taxon>
        <taxon>Xylocopa</taxon>
    </lineage>
</organism>
<comment type="caution">
    <text evidence="12">The sequence shown here is derived from an EMBL/GenBank/DDBJ whole genome shotgun (WGS) entry which is preliminary data.</text>
</comment>
<keyword evidence="7" id="KW-0479">Metal-binding</keyword>
<reference evidence="12 13" key="1">
    <citation type="submission" date="2024-08" db="EMBL/GenBank/DDBJ databases">
        <authorList>
            <person name="Will J Nash"/>
            <person name="Angela Man"/>
            <person name="Seanna McTaggart"/>
            <person name="Kendall Baker"/>
            <person name="Tom Barker"/>
            <person name="Leah Catchpole"/>
            <person name="Alex Durrant"/>
            <person name="Karim Gharbi"/>
            <person name="Naomi Irish"/>
            <person name="Gemy Kaithakottil"/>
            <person name="Debby Ku"/>
            <person name="Aaliyah Providence"/>
            <person name="Felix Shaw"/>
            <person name="David Swarbreck"/>
            <person name="Chris Watkins"/>
            <person name="Ann M. McCartney"/>
            <person name="Giulio Formenti"/>
            <person name="Alice Mouton"/>
            <person name="Noel Vella"/>
            <person name="Bjorn M von Reumont"/>
            <person name="Adriana Vella"/>
            <person name="Wilfried Haerty"/>
        </authorList>
    </citation>
    <scope>NUCLEOTIDE SEQUENCE [LARGE SCALE GENOMIC DNA]</scope>
</reference>
<dbReference type="Pfam" id="PF23023">
    <property type="entry name" value="Anti-Pycsar_Apyc1"/>
    <property type="match status" value="1"/>
</dbReference>
<sequence>MLQLITHFCKLIVRNAHIKSKTKKLSFNQRLYNITTMQQKKELNKFSSHFNAKLKIIGSGAPGIPASVFLVTDQLNYLFNSGEGTQRLTQEHQCKLSKLTNVFLTHISWKNVGGLPGILLTAQDNGLRKLNIHCPDGLDSFIEMVKTFTTLTNLKISFQCASTSTPYEDHIMSVSYVPLTKSLKNVEDNASNLTDTKIYSTNVNGKRIVLNETEEKVRKEKEIKISPHVICYICKIHPKRGRLLIDKCIEFGIGPGPLLNLLKQGSDVIKKDGIIVRSKDVCEPDKPVTTFIVAECPTEEYLDSFVNHPEFLKYQQVAKSTEEKNEEVHCILHFTPEKIFTNEQYQNWLQKFPPETEHIILNDENTCMGSEAVHKNQYLLNMLHPEIFPLLSKDCFKNDKETKGNVHRARAAQTIDIRPIPKQLTKCEFHKAAETYIDALSKIPNMLNVLQELKVNVNKKSVELNLSDISDYPRILMLGTGCSVPNKIRNTSGILIRINKDSSILLDCGEGTLGQIIRFYGLSESNNILRSIKGIFISHMHADHHLGLIGVLLCRKRVTDDTLYLLTPKTIIPWLNFYNNKFESITKQYVLINNSDLYLNHHKLATVFESTLYNKLGIKEINTIFVAHCKFSFGIAIILKNNEKIVYSGDTMFCTTLIQLGQDCDLLIHEATMESGLESMAKRKFHSTTYDAIKAGKFMNAKFTLLTHFSQRYSKIPCIPEKEEKVGIAYDNMELKLPQLPLLPLFYPSIKVMFSEYNKVIDNTD</sequence>
<evidence type="ECO:0000256" key="10">
    <source>
        <dbReference type="ARBA" id="ARBA00022833"/>
    </source>
</evidence>
<evidence type="ECO:0000256" key="9">
    <source>
        <dbReference type="ARBA" id="ARBA00022801"/>
    </source>
</evidence>
<evidence type="ECO:0000256" key="6">
    <source>
        <dbReference type="ARBA" id="ARBA00022722"/>
    </source>
</evidence>
<dbReference type="Pfam" id="PF13691">
    <property type="entry name" value="Lactamase_B_4"/>
    <property type="match status" value="1"/>
</dbReference>
<comment type="catalytic activity">
    <reaction evidence="1">
        <text>Endonucleolytic cleavage of RNA, removing extra 3' nucleotides from tRNA precursor, generating 3' termini of tRNAs. A 3'-hydroxy group is left at the tRNA terminus and a 5'-phosphoryl group is left at the trailer molecule.</text>
        <dbReference type="EC" id="3.1.26.11"/>
    </reaction>
</comment>
<dbReference type="SUPFAM" id="SSF56281">
    <property type="entry name" value="Metallo-hydrolase/oxidoreductase"/>
    <property type="match status" value="2"/>
</dbReference>
<evidence type="ECO:0000256" key="2">
    <source>
        <dbReference type="ARBA" id="ARBA00001947"/>
    </source>
</evidence>
<dbReference type="PANTHER" id="PTHR12553">
    <property type="entry name" value="ZINC PHOSPHODIESTERASE ELAC PROTEIN 2"/>
    <property type="match status" value="1"/>
</dbReference>
<evidence type="ECO:0000313" key="13">
    <source>
        <dbReference type="Proteomes" id="UP001642520"/>
    </source>
</evidence>
<dbReference type="InterPro" id="IPR047151">
    <property type="entry name" value="RNZ2-like"/>
</dbReference>
<evidence type="ECO:0000313" key="12">
    <source>
        <dbReference type="EMBL" id="CAL7948912.1"/>
    </source>
</evidence>
<keyword evidence="9" id="KW-0378">Hydrolase</keyword>
<comment type="cofactor">
    <cofactor evidence="2">
        <name>Zn(2+)</name>
        <dbReference type="ChEBI" id="CHEBI:29105"/>
    </cofactor>
</comment>
<evidence type="ECO:0000256" key="5">
    <source>
        <dbReference type="ARBA" id="ARBA00022694"/>
    </source>
</evidence>
<keyword evidence="6" id="KW-0540">Nuclease</keyword>
<dbReference type="Proteomes" id="UP001642520">
    <property type="component" value="Unassembled WGS sequence"/>
</dbReference>
<dbReference type="InterPro" id="IPR036866">
    <property type="entry name" value="RibonucZ/Hydroxyglut_hydro"/>
</dbReference>
<keyword evidence="8" id="KW-0255">Endonuclease</keyword>
<keyword evidence="10" id="KW-0862">Zinc</keyword>
<proteinExistence type="inferred from homology"/>
<keyword evidence="5" id="KW-0819">tRNA processing</keyword>
<gene>
    <name evidence="12" type="ORF">XYLVIOL_LOCUS9140</name>
</gene>